<accession>A0A9X3I022</accession>
<evidence type="ECO:0000313" key="3">
    <source>
        <dbReference type="EMBL" id="MCX2836993.1"/>
    </source>
</evidence>
<name>A0A9X3I022_9FLAO</name>
<gene>
    <name evidence="3" type="ORF">OQ279_02410</name>
</gene>
<reference evidence="3" key="1">
    <citation type="submission" date="2022-11" db="EMBL/GenBank/DDBJ databases">
        <title>Salinimicrobium profundisediminis sp. nov., isolated from deep-sea sediment of the Mariana Trench.</title>
        <authorList>
            <person name="Fu H."/>
        </authorList>
    </citation>
    <scope>NUCLEOTIDE SEQUENCE</scope>
    <source>
        <strain evidence="3">MT39</strain>
    </source>
</reference>
<sequence>MKKSICVIVLLFCFTFSTYSQSFSTSNSDTSQSPYKISWKLDAPWVGVGLGLNVLGLKLIQDKDDLTIEELNDLSKDDVPGIDRFLAGNHSDRADKISYYPFYGSFAVPVIMMVADGNMRSNAGQISVMFLESMATTGALYTISAGLVERARPLAYNTSVPEEDRRESGAQRSFFAGHTAATASATFFAAKIYNDSYPDSAAKPYVWTAAAIVPAWVAYLRAEAGKHFLTDNIVGYAVGAASGILIPELHKRDEQNFQVSPAMGVDIRGNEFQGLSFSYSF</sequence>
<feature type="domain" description="Phosphatidic acid phosphatase type 2/haloperoxidase" evidence="2">
    <location>
        <begin position="130"/>
        <end position="250"/>
    </location>
</feature>
<dbReference type="AlphaFoldDB" id="A0A9X3I022"/>
<organism evidence="3 4">
    <name type="scientific">Salinimicrobium profundisediminis</name>
    <dbReference type="NCBI Taxonomy" id="2994553"/>
    <lineage>
        <taxon>Bacteria</taxon>
        <taxon>Pseudomonadati</taxon>
        <taxon>Bacteroidota</taxon>
        <taxon>Flavobacteriia</taxon>
        <taxon>Flavobacteriales</taxon>
        <taxon>Flavobacteriaceae</taxon>
        <taxon>Salinimicrobium</taxon>
    </lineage>
</organism>
<dbReference type="InterPro" id="IPR036938">
    <property type="entry name" value="PAP2/HPO_sf"/>
</dbReference>
<keyword evidence="1" id="KW-0732">Signal</keyword>
<dbReference type="SUPFAM" id="SSF48317">
    <property type="entry name" value="Acid phosphatase/Vanadium-dependent haloperoxidase"/>
    <property type="match status" value="1"/>
</dbReference>
<evidence type="ECO:0000259" key="2">
    <source>
        <dbReference type="Pfam" id="PF01569"/>
    </source>
</evidence>
<dbReference type="Proteomes" id="UP001148482">
    <property type="component" value="Unassembled WGS sequence"/>
</dbReference>
<feature type="signal peptide" evidence="1">
    <location>
        <begin position="1"/>
        <end position="22"/>
    </location>
</feature>
<dbReference type="InterPro" id="IPR000326">
    <property type="entry name" value="PAP2/HPO"/>
</dbReference>
<comment type="caution">
    <text evidence="3">The sequence shown here is derived from an EMBL/GenBank/DDBJ whole genome shotgun (WGS) entry which is preliminary data.</text>
</comment>
<evidence type="ECO:0000313" key="4">
    <source>
        <dbReference type="Proteomes" id="UP001148482"/>
    </source>
</evidence>
<protein>
    <submittedName>
        <fullName evidence="3">Phosphatase PAP2 family protein</fullName>
    </submittedName>
</protein>
<feature type="chain" id="PRO_5040954220" evidence="1">
    <location>
        <begin position="23"/>
        <end position="281"/>
    </location>
</feature>
<keyword evidence="4" id="KW-1185">Reference proteome</keyword>
<evidence type="ECO:0000256" key="1">
    <source>
        <dbReference type="SAM" id="SignalP"/>
    </source>
</evidence>
<dbReference type="RefSeq" id="WP_266068192.1">
    <property type="nucleotide sequence ID" value="NZ_JAPJDA010000003.1"/>
</dbReference>
<dbReference type="Pfam" id="PF01569">
    <property type="entry name" value="PAP2"/>
    <property type="match status" value="1"/>
</dbReference>
<dbReference type="EMBL" id="JAPJDA010000003">
    <property type="protein sequence ID" value="MCX2836993.1"/>
    <property type="molecule type" value="Genomic_DNA"/>
</dbReference>
<dbReference type="Gene3D" id="1.20.144.10">
    <property type="entry name" value="Phosphatidic acid phosphatase type 2/haloperoxidase"/>
    <property type="match status" value="1"/>
</dbReference>
<proteinExistence type="predicted"/>